<dbReference type="SMART" id="SM00225">
    <property type="entry name" value="BTB"/>
    <property type="match status" value="1"/>
</dbReference>
<evidence type="ECO:0000313" key="2">
    <source>
        <dbReference type="EMBL" id="PIC32767.1"/>
    </source>
</evidence>
<dbReference type="Gene3D" id="3.30.710.10">
    <property type="entry name" value="Potassium Channel Kv1.1, Chain A"/>
    <property type="match status" value="1"/>
</dbReference>
<dbReference type="InterPro" id="IPR000210">
    <property type="entry name" value="BTB/POZ_dom"/>
</dbReference>
<dbReference type="PANTHER" id="PTHR22743:SF168">
    <property type="entry name" value="BTB DOMAIN-CONTAINING PROTEIN"/>
    <property type="match status" value="1"/>
</dbReference>
<sequence>MMYQDYTGKPKPFLLGSYTKFCNFPLEESNLEYNMYIPTIHNIEWKFAVDTTKSEETNNLKFSVFPTNQPNDCFYSVEMDVAVVIENLESSEYSIKDQGSYEFSATKRKLVIEIPGYNKIIDHHQGFFDDKKDEKTFKIHFTMVVKSTNLCDSVKMLNFYNSDESLYDVEVNVWGHTMYLNKKLISLQSPTLAELVETKTIAYSDLPSGIIFEDIHDFFQVIHGVDLRLNSTNIEAFLKLANHLKVPRVTEYCKEQMIVGVSGMTTNQIVDLAQKWSFWDVVPRKVAAAKCLADLKAQNWDLEKLDDDVITQITRRIFELN</sequence>
<organism evidence="2 3">
    <name type="scientific">Caenorhabditis nigoni</name>
    <dbReference type="NCBI Taxonomy" id="1611254"/>
    <lineage>
        <taxon>Eukaryota</taxon>
        <taxon>Metazoa</taxon>
        <taxon>Ecdysozoa</taxon>
        <taxon>Nematoda</taxon>
        <taxon>Chromadorea</taxon>
        <taxon>Rhabditida</taxon>
        <taxon>Rhabditina</taxon>
        <taxon>Rhabditomorpha</taxon>
        <taxon>Rhabditoidea</taxon>
        <taxon>Rhabditidae</taxon>
        <taxon>Peloderinae</taxon>
        <taxon>Caenorhabditis</taxon>
    </lineage>
</organism>
<dbReference type="InterPro" id="IPR052664">
    <property type="entry name" value="BTB-MATH_domain_protein"/>
</dbReference>
<protein>
    <recommendedName>
        <fullName evidence="1">BTB domain-containing protein</fullName>
    </recommendedName>
</protein>
<dbReference type="Pfam" id="PF00651">
    <property type="entry name" value="BTB"/>
    <property type="match status" value="1"/>
</dbReference>
<gene>
    <name evidence="2" type="primary">Cnig_chr_IV.g12982</name>
    <name evidence="2" type="ORF">B9Z55_012982</name>
</gene>
<accession>A0A2G5TZP5</accession>
<comment type="caution">
    <text evidence="2">The sequence shown here is derived from an EMBL/GenBank/DDBJ whole genome shotgun (WGS) entry which is preliminary data.</text>
</comment>
<dbReference type="Proteomes" id="UP000230233">
    <property type="component" value="Chromosome IV"/>
</dbReference>
<feature type="domain" description="BTB" evidence="1">
    <location>
        <begin position="167"/>
        <end position="261"/>
    </location>
</feature>
<dbReference type="InterPro" id="IPR011333">
    <property type="entry name" value="SKP1/BTB/POZ_sf"/>
</dbReference>
<keyword evidence="3" id="KW-1185">Reference proteome</keyword>
<proteinExistence type="predicted"/>
<dbReference type="STRING" id="1611254.A0A2G5TZP5"/>
<dbReference type="EMBL" id="PDUG01000004">
    <property type="protein sequence ID" value="PIC32767.1"/>
    <property type="molecule type" value="Genomic_DNA"/>
</dbReference>
<reference evidence="3" key="1">
    <citation type="submission" date="2017-10" db="EMBL/GenBank/DDBJ databases">
        <title>Rapid genome shrinkage in a self-fertile nematode reveals novel sperm competition proteins.</title>
        <authorList>
            <person name="Yin D."/>
            <person name="Schwarz E.M."/>
            <person name="Thomas C.G."/>
            <person name="Felde R.L."/>
            <person name="Korf I.F."/>
            <person name="Cutter A.D."/>
            <person name="Schartner C.M."/>
            <person name="Ralston E.J."/>
            <person name="Meyer B.J."/>
            <person name="Haag E.S."/>
        </authorList>
    </citation>
    <scope>NUCLEOTIDE SEQUENCE [LARGE SCALE GENOMIC DNA]</scope>
    <source>
        <strain evidence="3">JU1422</strain>
    </source>
</reference>
<dbReference type="SUPFAM" id="SSF54695">
    <property type="entry name" value="POZ domain"/>
    <property type="match status" value="1"/>
</dbReference>
<name>A0A2G5TZP5_9PELO</name>
<dbReference type="AlphaFoldDB" id="A0A2G5TZP5"/>
<dbReference type="PANTHER" id="PTHR22743">
    <property type="entry name" value="MEPRIN/TRAF-LIKE MATH FAMILY-C.ELEGANS"/>
    <property type="match status" value="1"/>
</dbReference>
<evidence type="ECO:0000313" key="3">
    <source>
        <dbReference type="Proteomes" id="UP000230233"/>
    </source>
</evidence>
<dbReference type="OrthoDB" id="5805218at2759"/>
<evidence type="ECO:0000259" key="1">
    <source>
        <dbReference type="SMART" id="SM00225"/>
    </source>
</evidence>